<dbReference type="PROSITE" id="PS51257">
    <property type="entry name" value="PROKAR_LIPOPROTEIN"/>
    <property type="match status" value="1"/>
</dbReference>
<evidence type="ECO:0000313" key="4">
    <source>
        <dbReference type="EMBL" id="MCX7572144.1"/>
    </source>
</evidence>
<feature type="region of interest" description="Disordered" evidence="1">
    <location>
        <begin position="26"/>
        <end position="48"/>
    </location>
</feature>
<dbReference type="EMBL" id="JAPMLT010000016">
    <property type="protein sequence ID" value="MCX7572144.1"/>
    <property type="molecule type" value="Genomic_DNA"/>
</dbReference>
<proteinExistence type="predicted"/>
<feature type="signal peptide" evidence="2">
    <location>
        <begin position="1"/>
        <end position="20"/>
    </location>
</feature>
<reference evidence="4 5" key="1">
    <citation type="submission" date="2022-11" db="EMBL/GenBank/DDBJ databases">
        <title>Study of microbial diversity in lake waters.</title>
        <authorList>
            <person name="Zhang J."/>
        </authorList>
    </citation>
    <scope>NUCLEOTIDE SEQUENCE [LARGE SCALE GENOMIC DNA]</scope>
    <source>
        <strain evidence="4 5">DT12</strain>
    </source>
</reference>
<accession>A0ABT3X5G9</accession>
<name>A0ABT3X5G9_9BACL</name>
<dbReference type="RefSeq" id="WP_267153394.1">
    <property type="nucleotide sequence ID" value="NZ_JAPMLT010000016.1"/>
</dbReference>
<feature type="chain" id="PRO_5046746928" evidence="2">
    <location>
        <begin position="21"/>
        <end position="180"/>
    </location>
</feature>
<dbReference type="SMART" id="SM00909">
    <property type="entry name" value="Germane"/>
    <property type="match status" value="1"/>
</dbReference>
<keyword evidence="5" id="KW-1185">Reference proteome</keyword>
<dbReference type="Proteomes" id="UP001208017">
    <property type="component" value="Unassembled WGS sequence"/>
</dbReference>
<organism evidence="4 5">
    <name type="scientific">Tumebacillus lacus</name>
    <dbReference type="NCBI Taxonomy" id="2995335"/>
    <lineage>
        <taxon>Bacteria</taxon>
        <taxon>Bacillati</taxon>
        <taxon>Bacillota</taxon>
        <taxon>Bacilli</taxon>
        <taxon>Bacillales</taxon>
        <taxon>Alicyclobacillaceae</taxon>
        <taxon>Tumebacillus</taxon>
    </lineage>
</organism>
<evidence type="ECO:0000256" key="2">
    <source>
        <dbReference type="SAM" id="SignalP"/>
    </source>
</evidence>
<gene>
    <name evidence="4" type="ORF">OS242_19660</name>
</gene>
<sequence length="180" mass="19140">MKKMTMLAVLLTGVTLLSVGCGTNTKETGEGVSNGTTPAPSQGSQPKQEVRAVQIEVKLYIPNADATGVTEEKTKIAEEPLDAKKAQALFDLLKKKGAVPEPVLVKGAVVEGGELKIDFNSAVTNLQGAATETLFVEAVNRTMFANLPKVNKIQYTIEGKAEKALTSLSIADGFNRTDYK</sequence>
<feature type="domain" description="GerMN" evidence="3">
    <location>
        <begin position="86"/>
        <end position="166"/>
    </location>
</feature>
<dbReference type="Pfam" id="PF10646">
    <property type="entry name" value="Germane"/>
    <property type="match status" value="1"/>
</dbReference>
<evidence type="ECO:0000256" key="1">
    <source>
        <dbReference type="SAM" id="MobiDB-lite"/>
    </source>
</evidence>
<evidence type="ECO:0000313" key="5">
    <source>
        <dbReference type="Proteomes" id="UP001208017"/>
    </source>
</evidence>
<comment type="caution">
    <text evidence="4">The sequence shown here is derived from an EMBL/GenBank/DDBJ whole genome shotgun (WGS) entry which is preliminary data.</text>
</comment>
<keyword evidence="2" id="KW-0732">Signal</keyword>
<protein>
    <submittedName>
        <fullName evidence="4">GerMN domain-containing protein</fullName>
    </submittedName>
</protein>
<dbReference type="InterPro" id="IPR019606">
    <property type="entry name" value="GerMN"/>
</dbReference>
<evidence type="ECO:0000259" key="3">
    <source>
        <dbReference type="SMART" id="SM00909"/>
    </source>
</evidence>
<feature type="compositionally biased region" description="Polar residues" evidence="1">
    <location>
        <begin position="31"/>
        <end position="47"/>
    </location>
</feature>